<dbReference type="Proteomes" id="UP000007800">
    <property type="component" value="Unassembled WGS sequence"/>
</dbReference>
<dbReference type="Pfam" id="PF00648">
    <property type="entry name" value="Peptidase_C2"/>
    <property type="match status" value="1"/>
</dbReference>
<feature type="non-terminal residue" evidence="6">
    <location>
        <position position="1"/>
    </location>
</feature>
<evidence type="ECO:0000256" key="3">
    <source>
        <dbReference type="ARBA" id="ARBA00022807"/>
    </source>
</evidence>
<accession>C5KJ09</accession>
<proteinExistence type="predicted"/>
<keyword evidence="3" id="KW-0788">Thiol protease</keyword>
<dbReference type="PANTHER" id="PTHR46143:SF1">
    <property type="entry name" value="CALPAIN-7"/>
    <property type="match status" value="1"/>
</dbReference>
<protein>
    <submittedName>
        <fullName evidence="6">Calpain, putative</fullName>
    </submittedName>
</protein>
<dbReference type="RefSeq" id="XP_002783738.1">
    <property type="nucleotide sequence ID" value="XM_002783692.1"/>
</dbReference>
<dbReference type="GO" id="GO:0006508">
    <property type="term" value="P:proteolysis"/>
    <property type="evidence" value="ECO:0007669"/>
    <property type="project" value="UniProtKB-KW"/>
</dbReference>
<dbReference type="GeneID" id="9046313"/>
<evidence type="ECO:0000256" key="4">
    <source>
        <dbReference type="PROSITE-ProRule" id="PRU00239"/>
    </source>
</evidence>
<evidence type="ECO:0000256" key="2">
    <source>
        <dbReference type="ARBA" id="ARBA00022801"/>
    </source>
</evidence>
<dbReference type="InterPro" id="IPR051297">
    <property type="entry name" value="PalB/RIM13"/>
</dbReference>
<name>C5KJ09_PERM5</name>
<evidence type="ECO:0000256" key="1">
    <source>
        <dbReference type="ARBA" id="ARBA00022670"/>
    </source>
</evidence>
<dbReference type="PROSITE" id="PS50203">
    <property type="entry name" value="CALPAIN_CAT"/>
    <property type="match status" value="1"/>
</dbReference>
<evidence type="ECO:0000313" key="6">
    <source>
        <dbReference type="EMBL" id="EER15534.1"/>
    </source>
</evidence>
<feature type="domain" description="Calpain catalytic" evidence="5">
    <location>
        <begin position="1"/>
        <end position="110"/>
    </location>
</feature>
<dbReference type="EMBL" id="GG673451">
    <property type="protein sequence ID" value="EER15534.1"/>
    <property type="molecule type" value="Genomic_DNA"/>
</dbReference>
<gene>
    <name evidence="6" type="ORF">Pmar_PMAR003048</name>
</gene>
<dbReference type="OrthoDB" id="436067at2759"/>
<feature type="non-terminal residue" evidence="6">
    <location>
        <position position="110"/>
    </location>
</feature>
<comment type="caution">
    <text evidence="4">Lacks conserved residue(s) required for the propagation of feature annotation.</text>
</comment>
<organism evidence="7">
    <name type="scientific">Perkinsus marinus (strain ATCC 50983 / TXsc)</name>
    <dbReference type="NCBI Taxonomy" id="423536"/>
    <lineage>
        <taxon>Eukaryota</taxon>
        <taxon>Sar</taxon>
        <taxon>Alveolata</taxon>
        <taxon>Perkinsozoa</taxon>
        <taxon>Perkinsea</taxon>
        <taxon>Perkinsida</taxon>
        <taxon>Perkinsidae</taxon>
        <taxon>Perkinsus</taxon>
    </lineage>
</organism>
<evidence type="ECO:0000313" key="7">
    <source>
        <dbReference type="Proteomes" id="UP000007800"/>
    </source>
</evidence>
<keyword evidence="1" id="KW-0645">Protease</keyword>
<dbReference type="InterPro" id="IPR038765">
    <property type="entry name" value="Papain-like_cys_pep_sf"/>
</dbReference>
<dbReference type="InParanoid" id="C5KJ09"/>
<sequence>GQAVKSPTGAYKVKLFVNGVWRLVEVSDWFPLSSSGMLLTSYCKNGDWWAPILEKAFMKVHGGYGFPGSIGSCDLYVLTGWLPEEIFFADLRSTTPPSVASEPEVLARKS</sequence>
<keyword evidence="7" id="KW-1185">Reference proteome</keyword>
<dbReference type="InterPro" id="IPR001300">
    <property type="entry name" value="Peptidase_C2_calpain_cat"/>
</dbReference>
<dbReference type="PANTHER" id="PTHR46143">
    <property type="entry name" value="CALPAIN-7"/>
    <property type="match status" value="1"/>
</dbReference>
<evidence type="ECO:0000259" key="5">
    <source>
        <dbReference type="PROSITE" id="PS50203"/>
    </source>
</evidence>
<dbReference type="MEROPS" id="C02.008"/>
<dbReference type="SUPFAM" id="SSF54001">
    <property type="entry name" value="Cysteine proteinases"/>
    <property type="match status" value="1"/>
</dbReference>
<reference evidence="6 7" key="1">
    <citation type="submission" date="2008-07" db="EMBL/GenBank/DDBJ databases">
        <authorList>
            <person name="El-Sayed N."/>
            <person name="Caler E."/>
            <person name="Inman J."/>
            <person name="Amedeo P."/>
            <person name="Hass B."/>
            <person name="Wortman J."/>
        </authorList>
    </citation>
    <scope>NUCLEOTIDE SEQUENCE [LARGE SCALE GENOMIC DNA]</scope>
    <source>
        <strain evidence="7">ATCC 50983 / TXsc</strain>
    </source>
</reference>
<dbReference type="AlphaFoldDB" id="C5KJ09"/>
<keyword evidence="2" id="KW-0378">Hydrolase</keyword>
<dbReference type="GO" id="GO:0004198">
    <property type="term" value="F:calcium-dependent cysteine-type endopeptidase activity"/>
    <property type="evidence" value="ECO:0007669"/>
    <property type="project" value="InterPro"/>
</dbReference>